<evidence type="ECO:0000313" key="1">
    <source>
        <dbReference type="EMBL" id="ANN65254.1"/>
    </source>
</evidence>
<gene>
    <name evidence="1" type="ORF">BAU06_02085</name>
</gene>
<accession>A0ABM6CMT9</accession>
<proteinExistence type="predicted"/>
<organism evidence="1 2">
    <name type="scientific">Bordetella bronchialis</name>
    <dbReference type="NCBI Taxonomy" id="463025"/>
    <lineage>
        <taxon>Bacteria</taxon>
        <taxon>Pseudomonadati</taxon>
        <taxon>Pseudomonadota</taxon>
        <taxon>Betaproteobacteria</taxon>
        <taxon>Burkholderiales</taxon>
        <taxon>Alcaligenaceae</taxon>
        <taxon>Bordetella</taxon>
    </lineage>
</organism>
<name>A0ABM6CMT9_9BORD</name>
<reference evidence="1 2" key="1">
    <citation type="submission" date="2016-06" db="EMBL/GenBank/DDBJ databases">
        <title>Complete genome sequences of Bordetella bronchialis and Bordetella flabilis.</title>
        <authorList>
            <person name="LiPuma J.J."/>
            <person name="Spilker T."/>
        </authorList>
    </citation>
    <scope>NUCLEOTIDE SEQUENCE [LARGE SCALE GENOMIC DNA]</scope>
    <source>
        <strain evidence="1 2">AU3182</strain>
    </source>
</reference>
<sequence>MTALATDPDITAPSEWNSLQARWDDIYKSHGDWLGGCLRTLYGLIRWIDEHPVLNDDEKRRYVSIIRAQLSDAELRVLFINGMTATGAKFVKYVNRYALLDNMRPEEIPLVEVLRRWSDSPYTACAYSTDEADKVEWTTPVKQQP</sequence>
<dbReference type="InterPro" id="IPR031709">
    <property type="entry name" value="PutAbiC"/>
</dbReference>
<dbReference type="Proteomes" id="UP000091897">
    <property type="component" value="Chromosome"/>
</dbReference>
<evidence type="ECO:0000313" key="2">
    <source>
        <dbReference type="Proteomes" id="UP000091897"/>
    </source>
</evidence>
<dbReference type="EMBL" id="CP016170">
    <property type="protein sequence ID" value="ANN65254.1"/>
    <property type="molecule type" value="Genomic_DNA"/>
</dbReference>
<dbReference type="Pfam" id="PF16872">
    <property type="entry name" value="putAbiC"/>
    <property type="match status" value="1"/>
</dbReference>
<protein>
    <submittedName>
        <fullName evidence="1">Uncharacterized protein</fullName>
    </submittedName>
</protein>
<keyword evidence="2" id="KW-1185">Reference proteome</keyword>
<dbReference type="RefSeq" id="WP_066343784.1">
    <property type="nucleotide sequence ID" value="NZ_CBCSFJ010000066.1"/>
</dbReference>